<dbReference type="KEGG" id="muo:115457173"/>
<evidence type="ECO:0000256" key="2">
    <source>
        <dbReference type="ARBA" id="ARBA00022475"/>
    </source>
</evidence>
<dbReference type="PROSITE" id="PS50262">
    <property type="entry name" value="G_PROTEIN_RECEP_F1_2"/>
    <property type="match status" value="1"/>
</dbReference>
<dbReference type="InterPro" id="IPR017452">
    <property type="entry name" value="GPCR_Rhodpsn_7TM"/>
</dbReference>
<dbReference type="FunCoup" id="A0A6P7WN28">
    <property type="interactions" value="374"/>
</dbReference>
<dbReference type="AlphaFoldDB" id="A0A6P7WN28"/>
<comment type="similarity">
    <text evidence="11">Belongs to the G-protein coupled receptor 1 family.</text>
</comment>
<dbReference type="FunFam" id="1.20.1070.10:FF:000004">
    <property type="entry name" value="Olfactory receptor"/>
    <property type="match status" value="1"/>
</dbReference>
<evidence type="ECO:0000256" key="1">
    <source>
        <dbReference type="ARBA" id="ARBA00004651"/>
    </source>
</evidence>
<dbReference type="PROSITE" id="PS00237">
    <property type="entry name" value="G_PROTEIN_RECEP_F1_1"/>
    <property type="match status" value="1"/>
</dbReference>
<dbReference type="SUPFAM" id="SSF81321">
    <property type="entry name" value="Family A G protein-coupled receptor-like"/>
    <property type="match status" value="1"/>
</dbReference>
<proteinExistence type="inferred from homology"/>
<protein>
    <recommendedName>
        <fullName evidence="12">Olfactory receptor</fullName>
    </recommendedName>
</protein>
<dbReference type="CDD" id="cd15230">
    <property type="entry name" value="7tmA_OR5-like"/>
    <property type="match status" value="1"/>
</dbReference>
<keyword evidence="4 11" id="KW-0812">Transmembrane</keyword>
<evidence type="ECO:0000256" key="5">
    <source>
        <dbReference type="ARBA" id="ARBA00022725"/>
    </source>
</evidence>
<keyword evidence="10 11" id="KW-0807">Transducer</keyword>
<evidence type="ECO:0000256" key="7">
    <source>
        <dbReference type="ARBA" id="ARBA00023040"/>
    </source>
</evidence>
<dbReference type="OrthoDB" id="9615015at2759"/>
<keyword evidence="9 11" id="KW-0675">Receptor</keyword>
<dbReference type="PRINTS" id="PR00245">
    <property type="entry name" value="OLFACTORYR"/>
</dbReference>
<keyword evidence="6 12" id="KW-1133">Transmembrane helix</keyword>
<dbReference type="GO" id="GO:0005886">
    <property type="term" value="C:plasma membrane"/>
    <property type="evidence" value="ECO:0007669"/>
    <property type="project" value="UniProtKB-SubCell"/>
</dbReference>
<dbReference type="Gene3D" id="1.20.1070.10">
    <property type="entry name" value="Rhodopsin 7-helix transmembrane proteins"/>
    <property type="match status" value="1"/>
</dbReference>
<keyword evidence="7 11" id="KW-0297">G-protein coupled receptor</keyword>
<feature type="transmembrane region" description="Helical" evidence="12">
    <location>
        <begin position="241"/>
        <end position="260"/>
    </location>
</feature>
<evidence type="ECO:0000313" key="15">
    <source>
        <dbReference type="RefSeq" id="XP_030042456.1"/>
    </source>
</evidence>
<evidence type="ECO:0000256" key="9">
    <source>
        <dbReference type="ARBA" id="ARBA00023170"/>
    </source>
</evidence>
<feature type="transmembrane region" description="Helical" evidence="12">
    <location>
        <begin position="141"/>
        <end position="158"/>
    </location>
</feature>
<feature type="transmembrane region" description="Helical" evidence="12">
    <location>
        <begin position="60"/>
        <end position="86"/>
    </location>
</feature>
<name>A0A6P7WN28_9AMPH</name>
<dbReference type="GeneID" id="115457173"/>
<dbReference type="Proteomes" id="UP000515156">
    <property type="component" value="Chromosome 14"/>
</dbReference>
<feature type="transmembrane region" description="Helical" evidence="12">
    <location>
        <begin position="25"/>
        <end position="48"/>
    </location>
</feature>
<evidence type="ECO:0000256" key="10">
    <source>
        <dbReference type="ARBA" id="ARBA00023224"/>
    </source>
</evidence>
<dbReference type="GO" id="GO:0004984">
    <property type="term" value="F:olfactory receptor activity"/>
    <property type="evidence" value="ECO:0007669"/>
    <property type="project" value="InterPro"/>
</dbReference>
<dbReference type="InParanoid" id="A0A6P7WN28"/>
<dbReference type="RefSeq" id="XP_030042456.1">
    <property type="nucleotide sequence ID" value="XM_030186596.1"/>
</dbReference>
<keyword evidence="14" id="KW-1185">Reference proteome</keyword>
<evidence type="ECO:0000313" key="14">
    <source>
        <dbReference type="Proteomes" id="UP000515156"/>
    </source>
</evidence>
<dbReference type="InterPro" id="IPR000725">
    <property type="entry name" value="Olfact_rcpt"/>
</dbReference>
<dbReference type="GO" id="GO:0004930">
    <property type="term" value="F:G protein-coupled receptor activity"/>
    <property type="evidence" value="ECO:0007669"/>
    <property type="project" value="UniProtKB-KW"/>
</dbReference>
<organism evidence="14 15">
    <name type="scientific">Microcaecilia unicolor</name>
    <dbReference type="NCBI Taxonomy" id="1415580"/>
    <lineage>
        <taxon>Eukaryota</taxon>
        <taxon>Metazoa</taxon>
        <taxon>Chordata</taxon>
        <taxon>Craniata</taxon>
        <taxon>Vertebrata</taxon>
        <taxon>Euteleostomi</taxon>
        <taxon>Amphibia</taxon>
        <taxon>Gymnophiona</taxon>
        <taxon>Siphonopidae</taxon>
        <taxon>Microcaecilia</taxon>
    </lineage>
</organism>
<evidence type="ECO:0000256" key="6">
    <source>
        <dbReference type="ARBA" id="ARBA00022989"/>
    </source>
</evidence>
<dbReference type="Pfam" id="PF13853">
    <property type="entry name" value="7tm_4"/>
    <property type="match status" value="1"/>
</dbReference>
<feature type="domain" description="G-protein coupled receptors family 1 profile" evidence="13">
    <location>
        <begin position="41"/>
        <end position="289"/>
    </location>
</feature>
<keyword evidence="5 12" id="KW-0552">Olfaction</keyword>
<dbReference type="PANTHER" id="PTHR48018">
    <property type="entry name" value="OLFACTORY RECEPTOR"/>
    <property type="match status" value="1"/>
</dbReference>
<dbReference type="PRINTS" id="PR00237">
    <property type="entry name" value="GPCRRHODOPSN"/>
</dbReference>
<keyword evidence="8 12" id="KW-0472">Membrane</keyword>
<keyword evidence="2 12" id="KW-1003">Cell membrane</keyword>
<feature type="transmembrane region" description="Helical" evidence="12">
    <location>
        <begin position="92"/>
        <end position="120"/>
    </location>
</feature>
<feature type="transmembrane region" description="Helical" evidence="12">
    <location>
        <begin position="196"/>
        <end position="220"/>
    </location>
</feature>
<gene>
    <name evidence="15" type="primary">LOC115457173</name>
</gene>
<evidence type="ECO:0000256" key="8">
    <source>
        <dbReference type="ARBA" id="ARBA00023136"/>
    </source>
</evidence>
<accession>A0A6P7WN28</accession>
<keyword evidence="3 12" id="KW-0716">Sensory transduction</keyword>
<feature type="transmembrane region" description="Helical" evidence="12">
    <location>
        <begin position="272"/>
        <end position="291"/>
    </location>
</feature>
<comment type="subcellular location">
    <subcellularLocation>
        <location evidence="1 12">Cell membrane</location>
        <topology evidence="1 12">Multi-pass membrane protein</topology>
    </subcellularLocation>
</comment>
<sequence>MDVRNQSSVKEFILLGLTTLPDLKIAFFVLFSPVYFITVVGNITIIVMTRTDPQLQTSMYLFLSNLSFIDICFSSVVTPNMLVNFLSENRPISFYACAVQLFSAVGFGTTECILLAVMAYDRYVAICNPLLYATIITKRRCLQLVACSYLGGFLHSTIHTVATFRLPFCGREIHHFFCDIPPLLKLSCFDSQLSEILLFTFISIVGFSCVLIIVPSYIYIISTILKIKSTEGRRKAFSTCASHFTAVSLLFGTAIFTYIRPPSMYSQDQDKVLSVFYSVIIPMLNPLIYSVRNNEVKASIKKILGRKHSRQNI</sequence>
<evidence type="ECO:0000259" key="13">
    <source>
        <dbReference type="PROSITE" id="PS50262"/>
    </source>
</evidence>
<evidence type="ECO:0000256" key="11">
    <source>
        <dbReference type="RuleBase" id="RU000688"/>
    </source>
</evidence>
<evidence type="ECO:0000256" key="3">
    <source>
        <dbReference type="ARBA" id="ARBA00022606"/>
    </source>
</evidence>
<dbReference type="InterPro" id="IPR000276">
    <property type="entry name" value="GPCR_Rhodpsn"/>
</dbReference>
<evidence type="ECO:0000256" key="4">
    <source>
        <dbReference type="ARBA" id="ARBA00022692"/>
    </source>
</evidence>
<reference evidence="15" key="1">
    <citation type="submission" date="2025-08" db="UniProtKB">
        <authorList>
            <consortium name="RefSeq"/>
        </authorList>
    </citation>
    <scope>IDENTIFICATION</scope>
</reference>
<evidence type="ECO:0000256" key="12">
    <source>
        <dbReference type="RuleBase" id="RU363047"/>
    </source>
</evidence>